<dbReference type="InterPro" id="IPR036942">
    <property type="entry name" value="Beta-barrel_TonB_sf"/>
</dbReference>
<evidence type="ECO:0000313" key="14">
    <source>
        <dbReference type="Proteomes" id="UP001560573"/>
    </source>
</evidence>
<keyword evidence="7 8" id="KW-0998">Cell outer membrane</keyword>
<evidence type="ECO:0000256" key="8">
    <source>
        <dbReference type="PROSITE-ProRule" id="PRU01360"/>
    </source>
</evidence>
<dbReference type="NCBIfam" id="TIGR04056">
    <property type="entry name" value="OMP_RagA_SusC"/>
    <property type="match status" value="1"/>
</dbReference>
<gene>
    <name evidence="13" type="ORF">QTN47_12150</name>
</gene>
<evidence type="ECO:0000313" key="13">
    <source>
        <dbReference type="EMBL" id="MEX6688255.1"/>
    </source>
</evidence>
<keyword evidence="6 8" id="KW-0472">Membrane</keyword>
<dbReference type="InterPro" id="IPR012910">
    <property type="entry name" value="Plug_dom"/>
</dbReference>
<dbReference type="InterPro" id="IPR000531">
    <property type="entry name" value="Beta-barrel_TonB"/>
</dbReference>
<dbReference type="PROSITE" id="PS52016">
    <property type="entry name" value="TONB_DEPENDENT_REC_3"/>
    <property type="match status" value="1"/>
</dbReference>
<comment type="caution">
    <text evidence="13">The sequence shown here is derived from an EMBL/GenBank/DDBJ whole genome shotgun (WGS) entry which is preliminary data.</text>
</comment>
<evidence type="ECO:0000256" key="7">
    <source>
        <dbReference type="ARBA" id="ARBA00023237"/>
    </source>
</evidence>
<evidence type="ECO:0000256" key="5">
    <source>
        <dbReference type="ARBA" id="ARBA00023077"/>
    </source>
</evidence>
<dbReference type="RefSeq" id="WP_369329664.1">
    <property type="nucleotide sequence ID" value="NZ_JAULBC010000003.1"/>
</dbReference>
<dbReference type="InterPro" id="IPR039426">
    <property type="entry name" value="TonB-dep_rcpt-like"/>
</dbReference>
<organism evidence="13 14">
    <name type="scientific">Danxiaibacter flavus</name>
    <dbReference type="NCBI Taxonomy" id="3049108"/>
    <lineage>
        <taxon>Bacteria</taxon>
        <taxon>Pseudomonadati</taxon>
        <taxon>Bacteroidota</taxon>
        <taxon>Chitinophagia</taxon>
        <taxon>Chitinophagales</taxon>
        <taxon>Chitinophagaceae</taxon>
        <taxon>Danxiaibacter</taxon>
    </lineage>
</organism>
<keyword evidence="4 8" id="KW-0812">Transmembrane</keyword>
<evidence type="ECO:0000256" key="9">
    <source>
        <dbReference type="RuleBase" id="RU003357"/>
    </source>
</evidence>
<dbReference type="InterPro" id="IPR023997">
    <property type="entry name" value="TonB-dep_OMP_SusC/RagA_CS"/>
</dbReference>
<dbReference type="Pfam" id="PF00593">
    <property type="entry name" value="TonB_dep_Rec_b-barrel"/>
    <property type="match status" value="1"/>
</dbReference>
<reference evidence="13 14" key="1">
    <citation type="submission" date="2023-07" db="EMBL/GenBank/DDBJ databases">
        <authorList>
            <person name="Lian W.-H."/>
        </authorList>
    </citation>
    <scope>NUCLEOTIDE SEQUENCE [LARGE SCALE GENOMIC DNA]</scope>
    <source>
        <strain evidence="13 14">SYSU DXS3180</strain>
    </source>
</reference>
<dbReference type="Proteomes" id="UP001560573">
    <property type="component" value="Unassembled WGS sequence"/>
</dbReference>
<evidence type="ECO:0000259" key="12">
    <source>
        <dbReference type="Pfam" id="PF07715"/>
    </source>
</evidence>
<feature type="signal peptide" evidence="10">
    <location>
        <begin position="1"/>
        <end position="21"/>
    </location>
</feature>
<dbReference type="InterPro" id="IPR023996">
    <property type="entry name" value="TonB-dep_OMP_SusC/RagA"/>
</dbReference>
<dbReference type="SUPFAM" id="SSF56935">
    <property type="entry name" value="Porins"/>
    <property type="match status" value="1"/>
</dbReference>
<protein>
    <submittedName>
        <fullName evidence="13">TonB-dependent receptor</fullName>
    </submittedName>
</protein>
<evidence type="ECO:0000256" key="1">
    <source>
        <dbReference type="ARBA" id="ARBA00004571"/>
    </source>
</evidence>
<keyword evidence="2 8" id="KW-0813">Transport</keyword>
<accession>A0ABV3ZFD6</accession>
<evidence type="ECO:0000256" key="4">
    <source>
        <dbReference type="ARBA" id="ARBA00022692"/>
    </source>
</evidence>
<dbReference type="Pfam" id="PF13715">
    <property type="entry name" value="CarbopepD_reg_2"/>
    <property type="match status" value="1"/>
</dbReference>
<proteinExistence type="inferred from homology"/>
<keyword evidence="14" id="KW-1185">Reference proteome</keyword>
<evidence type="ECO:0000256" key="3">
    <source>
        <dbReference type="ARBA" id="ARBA00022452"/>
    </source>
</evidence>
<keyword evidence="13" id="KW-0675">Receptor</keyword>
<name>A0ABV3ZFD6_9BACT</name>
<feature type="domain" description="TonB-dependent receptor-like beta-barrel" evidence="11">
    <location>
        <begin position="419"/>
        <end position="982"/>
    </location>
</feature>
<keyword evidence="3 8" id="KW-1134">Transmembrane beta strand</keyword>
<keyword evidence="5 9" id="KW-0798">TonB box</keyword>
<dbReference type="Pfam" id="PF07715">
    <property type="entry name" value="Plug"/>
    <property type="match status" value="1"/>
</dbReference>
<dbReference type="Gene3D" id="2.60.40.1120">
    <property type="entry name" value="Carboxypeptidase-like, regulatory domain"/>
    <property type="match status" value="1"/>
</dbReference>
<feature type="chain" id="PRO_5045178923" evidence="10">
    <location>
        <begin position="22"/>
        <end position="1026"/>
    </location>
</feature>
<evidence type="ECO:0000256" key="10">
    <source>
        <dbReference type="SAM" id="SignalP"/>
    </source>
</evidence>
<comment type="similarity">
    <text evidence="8 9">Belongs to the TonB-dependent receptor family.</text>
</comment>
<dbReference type="EMBL" id="JAULBC010000003">
    <property type="protein sequence ID" value="MEX6688255.1"/>
    <property type="molecule type" value="Genomic_DNA"/>
</dbReference>
<evidence type="ECO:0000256" key="2">
    <source>
        <dbReference type="ARBA" id="ARBA00022448"/>
    </source>
</evidence>
<dbReference type="InterPro" id="IPR008969">
    <property type="entry name" value="CarboxyPept-like_regulatory"/>
</dbReference>
<evidence type="ECO:0000256" key="6">
    <source>
        <dbReference type="ARBA" id="ARBA00023136"/>
    </source>
</evidence>
<dbReference type="SUPFAM" id="SSF49464">
    <property type="entry name" value="Carboxypeptidase regulatory domain-like"/>
    <property type="match status" value="1"/>
</dbReference>
<evidence type="ECO:0000259" key="11">
    <source>
        <dbReference type="Pfam" id="PF00593"/>
    </source>
</evidence>
<dbReference type="Gene3D" id="2.170.130.10">
    <property type="entry name" value="TonB-dependent receptor, plug domain"/>
    <property type="match status" value="1"/>
</dbReference>
<sequence length="1026" mass="111814">MKKHFRNGVWFLLLFPILTFAQQTPEPLINSTLTGTIIDSRAKTPLDGATVHIKGTTHEVLTDSKGKFSFRTGQKLPFTLLINYVGYQPLEIIVNDPVVTITLQESQTQLNEVVVVGYGTQRKSDISGSVASVPKNVLSQPTASFDNLLQGAVSGVSVTQSSGQPGSTATIRVRGGNSISFGNDPLYVIDGFIVYNNNSYTNSGATSGATVNALSTINPSDIESIEVLKDASATAIYGSRGANGVVLITTKRGKKGRDEISYSGYYGVQQATNKKKLLNASQWASLVNDINISDNVPKTYTDSAIAALGEGYDWQSAGLRDGAIQNHELSFSGGDDKTRYLVSGNYFNQEGIVLNTGFKRYSGRVNYERNLSDRFKISVNIFGSSSTQDETSNANGPAFATLLQTVPLVPIKNADGSYNTNNPYISVPTNPLQDITATTNRSYITRTLGNFSAEYKILQDLKLKISAGADLINTKQNYYAPSYTTAGYTPQGYGSVGNIKATTWLNENTLTYDHIFGNDHFLNVIVGYTTQSGNDESSVASAQKFPNDLTTYNSLGSASTPLLASSNAHSWTLNSWLARASYSYKHKYNATISARADGSSVLGTNNKWGYFPSIGLSWNISEEDFLKSNNTISNLKLRLSAGQTGNSGVPPYSSLSTLAPVNYYFGNPLTLVTGIAPTQLANPDLKWETTTQYNAGIDLSIIRNRVNFSVDAYYKKTTDLLLNVPFPVYTGYVNIVKNVGSVENKGFEFSINSENIKTQNFVWRSTLVFAKNLNKVLSLGPGILNFFPTAPIGQQSPVIVQTGLPVGTFWGYTTDGLLTGEDIAKGTPLLTGVPQQEGDRKYVPINGHTSVTNADKHELGNAQPKFTFGFSNNISWKKFDLSFLLQGSYGNKIFNQYQQLLEKPTLSLNASATLLDRWSASNPNGTVPRATNSPVPQIIDRYVEDGSYLRLKNISLGYSLPQSVLSRIRIKQVRVYVSAQNLFTITSYTGFDPEVNFYDGDNTKQGIDMGLYPSVKNFTAGLNVTF</sequence>
<feature type="domain" description="TonB-dependent receptor plug" evidence="12">
    <location>
        <begin position="123"/>
        <end position="245"/>
    </location>
</feature>
<keyword evidence="10" id="KW-0732">Signal</keyword>
<dbReference type="Gene3D" id="2.40.170.20">
    <property type="entry name" value="TonB-dependent receptor, beta-barrel domain"/>
    <property type="match status" value="1"/>
</dbReference>
<comment type="subcellular location">
    <subcellularLocation>
        <location evidence="1 8">Cell outer membrane</location>
        <topology evidence="1 8">Multi-pass membrane protein</topology>
    </subcellularLocation>
</comment>
<dbReference type="InterPro" id="IPR037066">
    <property type="entry name" value="Plug_dom_sf"/>
</dbReference>
<dbReference type="NCBIfam" id="TIGR04057">
    <property type="entry name" value="SusC_RagA_signa"/>
    <property type="match status" value="1"/>
</dbReference>